<dbReference type="SUPFAM" id="SSF101874">
    <property type="entry name" value="YceI-like"/>
    <property type="match status" value="1"/>
</dbReference>
<evidence type="ECO:0000313" key="3">
    <source>
        <dbReference type="EMBL" id="EMR02426.1"/>
    </source>
</evidence>
<dbReference type="PANTHER" id="PTHR34406">
    <property type="entry name" value="PROTEIN YCEI"/>
    <property type="match status" value="1"/>
</dbReference>
<keyword evidence="4" id="KW-1185">Reference proteome</keyword>
<evidence type="ECO:0000256" key="1">
    <source>
        <dbReference type="SAM" id="SignalP"/>
    </source>
</evidence>
<dbReference type="OrthoDB" id="951410at2"/>
<dbReference type="eggNOG" id="COG2353">
    <property type="taxonomic scope" value="Bacteria"/>
</dbReference>
<gene>
    <name evidence="3" type="ORF">ADICEAN_02412</name>
</gene>
<dbReference type="SMART" id="SM00867">
    <property type="entry name" value="YceI"/>
    <property type="match status" value="1"/>
</dbReference>
<sequence length="244" mass="26328">MKLNKSLLALLFAGAVFTACDTKPSGTEAEVAEAQEVADIQGDATLQVDKAASQVAWIGLKPGGRHYGTFGIQNGELIVENGSVAGGSFTIDLNDINVQDMEGEYRDKLTGHLKSADFFDVQNHPTGQFVITSVSPLEGSSADAALTEESRKEVDNAADAFLPEVQNPTHRVSGNLTLRDKTLNVTFPARIEMTDAGLQAKARFVIDRTQWGITFRDDTSPVNRAKDEVIFNNVAVGFNLQAKQ</sequence>
<dbReference type="Pfam" id="PF04264">
    <property type="entry name" value="YceI"/>
    <property type="match status" value="1"/>
</dbReference>
<reference evidence="3 4" key="1">
    <citation type="journal article" date="2013" name="Genome Announc.">
        <title>Draft Genome Sequence of Cesiribacter andamanensis Strain AMV16T, Isolated from a Soil Sample from a Mud Volcano in the Andaman Islands, India.</title>
        <authorList>
            <person name="Shivaji S."/>
            <person name="Ara S."/>
            <person name="Begum Z."/>
            <person name="Srinivas T.N."/>
            <person name="Singh A."/>
            <person name="Kumar Pinnaka A."/>
        </authorList>
    </citation>
    <scope>NUCLEOTIDE SEQUENCE [LARGE SCALE GENOMIC DNA]</scope>
    <source>
        <strain evidence="3 4">AMV16</strain>
    </source>
</reference>
<feature type="signal peptide" evidence="1">
    <location>
        <begin position="1"/>
        <end position="18"/>
    </location>
</feature>
<proteinExistence type="predicted"/>
<dbReference type="InterPro" id="IPR007372">
    <property type="entry name" value="Lipid/polyisoprenoid-bd_YceI"/>
</dbReference>
<dbReference type="STRING" id="1279009.ADICEAN_02412"/>
<organism evidence="3 4">
    <name type="scientific">Cesiribacter andamanensis AMV16</name>
    <dbReference type="NCBI Taxonomy" id="1279009"/>
    <lineage>
        <taxon>Bacteria</taxon>
        <taxon>Pseudomonadati</taxon>
        <taxon>Bacteroidota</taxon>
        <taxon>Cytophagia</taxon>
        <taxon>Cytophagales</taxon>
        <taxon>Cesiribacteraceae</taxon>
        <taxon>Cesiribacter</taxon>
    </lineage>
</organism>
<accession>M7N5C3</accession>
<keyword evidence="1" id="KW-0732">Signal</keyword>
<dbReference type="Proteomes" id="UP000011910">
    <property type="component" value="Unassembled WGS sequence"/>
</dbReference>
<dbReference type="RefSeq" id="WP_009195803.1">
    <property type="nucleotide sequence ID" value="NZ_AODQ01000058.1"/>
</dbReference>
<dbReference type="Gene3D" id="2.40.128.110">
    <property type="entry name" value="Lipid/polyisoprenoid-binding, YceI-like"/>
    <property type="match status" value="1"/>
</dbReference>
<dbReference type="InterPro" id="IPR036761">
    <property type="entry name" value="TTHA0802/YceI-like_sf"/>
</dbReference>
<dbReference type="EMBL" id="AODQ01000058">
    <property type="protein sequence ID" value="EMR02426.1"/>
    <property type="molecule type" value="Genomic_DNA"/>
</dbReference>
<dbReference type="PANTHER" id="PTHR34406:SF1">
    <property type="entry name" value="PROTEIN YCEI"/>
    <property type="match status" value="1"/>
</dbReference>
<name>M7N5C3_9BACT</name>
<feature type="chain" id="PRO_5004081893" description="Lipid/polyisoprenoid-binding YceI-like domain-containing protein" evidence="1">
    <location>
        <begin position="19"/>
        <end position="244"/>
    </location>
</feature>
<dbReference type="PROSITE" id="PS51257">
    <property type="entry name" value="PROKAR_LIPOPROTEIN"/>
    <property type="match status" value="1"/>
</dbReference>
<dbReference type="AlphaFoldDB" id="M7N5C3"/>
<feature type="domain" description="Lipid/polyisoprenoid-binding YceI-like" evidence="2">
    <location>
        <begin position="45"/>
        <end position="243"/>
    </location>
</feature>
<evidence type="ECO:0000313" key="4">
    <source>
        <dbReference type="Proteomes" id="UP000011910"/>
    </source>
</evidence>
<protein>
    <recommendedName>
        <fullName evidence="2">Lipid/polyisoprenoid-binding YceI-like domain-containing protein</fullName>
    </recommendedName>
</protein>
<comment type="caution">
    <text evidence="3">The sequence shown here is derived from an EMBL/GenBank/DDBJ whole genome shotgun (WGS) entry which is preliminary data.</text>
</comment>
<evidence type="ECO:0000259" key="2">
    <source>
        <dbReference type="SMART" id="SM00867"/>
    </source>
</evidence>